<dbReference type="EMBL" id="GFTR01006146">
    <property type="protein sequence ID" value="JAW10280.1"/>
    <property type="molecule type" value="Transcribed_RNA"/>
</dbReference>
<keyword evidence="2" id="KW-0812">Transmembrane</keyword>
<reference evidence="3" key="1">
    <citation type="journal article" date="2018" name="PLoS Negl. Trop. Dis.">
        <title>An insight into the salivary gland and fat body transcriptome of Panstrongylus lignarius (Hemiptera: Heteroptera), the main vector of Chagas disease in Peru.</title>
        <authorList>
            <person name="Nevoa J.C."/>
            <person name="Mendes M.T."/>
            <person name="da Silva M.V."/>
            <person name="Soares S.C."/>
            <person name="Oliveira C.J.F."/>
            <person name="Ribeiro J.M.C."/>
        </authorList>
    </citation>
    <scope>NUCLEOTIDE SEQUENCE</scope>
</reference>
<dbReference type="AlphaFoldDB" id="A0A224XPB4"/>
<keyword evidence="2" id="KW-1133">Transmembrane helix</keyword>
<keyword evidence="2" id="KW-0472">Membrane</keyword>
<feature type="transmembrane region" description="Helical" evidence="2">
    <location>
        <begin position="12"/>
        <end position="31"/>
    </location>
</feature>
<evidence type="ECO:0000256" key="1">
    <source>
        <dbReference type="SAM" id="MobiDB-lite"/>
    </source>
</evidence>
<proteinExistence type="predicted"/>
<keyword evidence="3" id="KW-0808">Transferase</keyword>
<feature type="region of interest" description="Disordered" evidence="1">
    <location>
        <begin position="55"/>
        <end position="86"/>
    </location>
</feature>
<organism evidence="3">
    <name type="scientific">Panstrongylus lignarius</name>
    <dbReference type="NCBI Taxonomy" id="156445"/>
    <lineage>
        <taxon>Eukaryota</taxon>
        <taxon>Metazoa</taxon>
        <taxon>Ecdysozoa</taxon>
        <taxon>Arthropoda</taxon>
        <taxon>Hexapoda</taxon>
        <taxon>Insecta</taxon>
        <taxon>Pterygota</taxon>
        <taxon>Neoptera</taxon>
        <taxon>Paraneoptera</taxon>
        <taxon>Hemiptera</taxon>
        <taxon>Heteroptera</taxon>
        <taxon>Panheteroptera</taxon>
        <taxon>Cimicomorpha</taxon>
        <taxon>Reduviidae</taxon>
        <taxon>Triatominae</taxon>
        <taxon>Panstrongylus</taxon>
    </lineage>
</organism>
<keyword evidence="3" id="KW-0418">Kinase</keyword>
<accession>A0A224XPB4</accession>
<name>A0A224XPB4_9HEMI</name>
<evidence type="ECO:0000256" key="2">
    <source>
        <dbReference type="SAM" id="Phobius"/>
    </source>
</evidence>
<feature type="compositionally biased region" description="Basic and acidic residues" evidence="1">
    <location>
        <begin position="69"/>
        <end position="78"/>
    </location>
</feature>
<dbReference type="GO" id="GO:0016301">
    <property type="term" value="F:kinase activity"/>
    <property type="evidence" value="ECO:0007669"/>
    <property type="project" value="UniProtKB-KW"/>
</dbReference>
<feature type="compositionally biased region" description="Low complexity" evidence="1">
    <location>
        <begin position="55"/>
        <end position="68"/>
    </location>
</feature>
<sequence>MKTACEEMNSRLNILFFLIVITWEEVFLWNIKQEEEVSGMKQRLQNFLFPPQNLQSSQISQEETQQNENKPDVKKEPSDAQPYEVDTSRATRRLKRSTNDQIYVLMPVDKNTRKIRSNLRQQHMVKLDLARTDIPWDVPNSVVLDDGIRKICLDMVTSSPKKRKKSDNFQYSEEDFNTNKLGKDQAKLLLYPNQVISEPMQGGCCPSPTPACTTPKPPICLNLQITNLITPDMVCKTKIYNTSYIDPNGNVRLSVIFFSDNPSNQPGQSIRKTMLGSSELTSKELTQMLQSARFDSLNKMNKWMNGSNLASDKIDKNTDQNDSIKSLFQMTENNEKNSSNTYINNDQLSQSQIIQNSFKSANSPSANLKGQTQLLSNTVEATNKPYFDRNEVNTTLALRTLLGLIQLMQAGNNNHEIQHTPQDTVNGLY</sequence>
<protein>
    <submittedName>
        <fullName evidence="3">Putative serine/threonine-protein kinase tsua</fullName>
    </submittedName>
</protein>
<evidence type="ECO:0000313" key="3">
    <source>
        <dbReference type="EMBL" id="JAW10280.1"/>
    </source>
</evidence>